<reference evidence="1 2" key="1">
    <citation type="submission" date="2019-06" db="EMBL/GenBank/DDBJ databases">
        <title>New taxonomy in bacterial strain CC-CFT640, isolated from vineyard.</title>
        <authorList>
            <person name="Lin S.-Y."/>
            <person name="Tsai C.-F."/>
            <person name="Young C.-C."/>
        </authorList>
    </citation>
    <scope>NUCLEOTIDE SEQUENCE [LARGE SCALE GENOMIC DNA]</scope>
    <source>
        <strain evidence="1 2">CC-CFT640</strain>
    </source>
</reference>
<gene>
    <name evidence="1" type="ORF">FHP25_25800</name>
</gene>
<proteinExistence type="predicted"/>
<keyword evidence="2" id="KW-1185">Reference proteome</keyword>
<dbReference type="EMBL" id="VDUZ01000033">
    <property type="protein sequence ID" value="TXL72454.1"/>
    <property type="molecule type" value="Genomic_DNA"/>
</dbReference>
<dbReference type="OrthoDB" id="7331188at2"/>
<dbReference type="Proteomes" id="UP000321638">
    <property type="component" value="Unassembled WGS sequence"/>
</dbReference>
<sequence>MSNQVVSREEWLAARKALLAKERAMTHALDALRAERRQLPWVKVEKPYMLEGPGGRCTLLDLFGDRSQLAVYHFMLAPGSDHVCKGCSFIADHIDAARQHFEHADLAFAAISRAPLARIEQVRQRLGWTFPWVSSHGTDFNFDFGVSFKKEDIAAGRAIYNYGTPIQNSEDMHGTSIFARNESGDVFHTYSTYHRGDELLMGAFNWLDLAPKGRNEADGVMNWVRLHDEYEPRPDRSGGCCG</sequence>
<evidence type="ECO:0000313" key="2">
    <source>
        <dbReference type="Proteomes" id="UP000321638"/>
    </source>
</evidence>
<dbReference type="SUPFAM" id="SSF52833">
    <property type="entry name" value="Thioredoxin-like"/>
    <property type="match status" value="1"/>
</dbReference>
<comment type="caution">
    <text evidence="1">The sequence shown here is derived from an EMBL/GenBank/DDBJ whole genome shotgun (WGS) entry which is preliminary data.</text>
</comment>
<organism evidence="1 2">
    <name type="scientific">Vineibacter terrae</name>
    <dbReference type="NCBI Taxonomy" id="2586908"/>
    <lineage>
        <taxon>Bacteria</taxon>
        <taxon>Pseudomonadati</taxon>
        <taxon>Pseudomonadota</taxon>
        <taxon>Alphaproteobacteria</taxon>
        <taxon>Hyphomicrobiales</taxon>
        <taxon>Vineibacter</taxon>
    </lineage>
</organism>
<protein>
    <submittedName>
        <fullName evidence="1">DUF899 domain-containing protein</fullName>
    </submittedName>
</protein>
<dbReference type="InterPro" id="IPR010296">
    <property type="entry name" value="DUF899_thioredox"/>
</dbReference>
<dbReference type="InterPro" id="IPR036249">
    <property type="entry name" value="Thioredoxin-like_sf"/>
</dbReference>
<accession>A0A5C8PFA0</accession>
<dbReference type="AlphaFoldDB" id="A0A5C8PFA0"/>
<evidence type="ECO:0000313" key="1">
    <source>
        <dbReference type="EMBL" id="TXL72454.1"/>
    </source>
</evidence>
<name>A0A5C8PFA0_9HYPH</name>
<dbReference type="RefSeq" id="WP_147849864.1">
    <property type="nucleotide sequence ID" value="NZ_VDUZ01000033.1"/>
</dbReference>
<dbReference type="Pfam" id="PF05988">
    <property type="entry name" value="DUF899"/>
    <property type="match status" value="1"/>
</dbReference>